<reference evidence="2 3" key="1">
    <citation type="submission" date="2019-06" db="EMBL/GenBank/DDBJ databases">
        <authorList>
            <person name="Kincaid V.D."/>
            <person name="Fuller A."/>
            <person name="Hodges K."/>
            <person name="Bansal M."/>
            <person name="Essig J."/>
            <person name="Johnson A."/>
        </authorList>
    </citation>
    <scope>NUCLEOTIDE SEQUENCE [LARGE SCALE GENOMIC DNA]</scope>
</reference>
<dbReference type="KEGG" id="vg:56135998"/>
<sequence>MHTTSTRNEMKTLKDMMYPAVIYAIYGILFYFWQFQGREAAGTALITLLWVGTCIGVLGIFTIGRVEPEKLKRTPLAMFIGMLISLGIFGVLVWAGNVVLGTVYIIVSFILMARRAEIMKEAGAAKAVWKEVQ</sequence>
<keyword evidence="1" id="KW-0472">Membrane</keyword>
<evidence type="ECO:0000313" key="2">
    <source>
        <dbReference type="EMBL" id="QDH83696.1"/>
    </source>
</evidence>
<evidence type="ECO:0000256" key="1">
    <source>
        <dbReference type="SAM" id="Phobius"/>
    </source>
</evidence>
<dbReference type="RefSeq" id="YP_009903722.1">
    <property type="nucleotide sequence ID" value="NC_049849.1"/>
</dbReference>
<accession>A0A514CTA9</accession>
<name>A0A514CTA9_9CAUD</name>
<keyword evidence="3" id="KW-1185">Reference proteome</keyword>
<dbReference type="Proteomes" id="UP000320799">
    <property type="component" value="Segment"/>
</dbReference>
<keyword evidence="1" id="KW-0812">Transmembrane</keyword>
<feature type="transmembrane region" description="Helical" evidence="1">
    <location>
        <begin position="16"/>
        <end position="33"/>
    </location>
</feature>
<feature type="transmembrane region" description="Helical" evidence="1">
    <location>
        <begin position="78"/>
        <end position="111"/>
    </location>
</feature>
<feature type="transmembrane region" description="Helical" evidence="1">
    <location>
        <begin position="45"/>
        <end position="66"/>
    </location>
</feature>
<organism evidence="2 3">
    <name type="scientific">Achromobacter phage Motura</name>
    <dbReference type="NCBI Taxonomy" id="2591403"/>
    <lineage>
        <taxon>Viruses</taxon>
        <taxon>Duplodnaviria</taxon>
        <taxon>Heunggongvirae</taxon>
        <taxon>Uroviricota</taxon>
        <taxon>Caudoviricetes</taxon>
        <taxon>Moturavirus</taxon>
        <taxon>Moturavirus motura</taxon>
    </lineage>
</organism>
<proteinExistence type="predicted"/>
<keyword evidence="1" id="KW-1133">Transmembrane helix</keyword>
<dbReference type="EMBL" id="MN094788">
    <property type="protein sequence ID" value="QDH83696.1"/>
    <property type="molecule type" value="Genomic_DNA"/>
</dbReference>
<dbReference type="GeneID" id="56135998"/>
<evidence type="ECO:0000313" key="3">
    <source>
        <dbReference type="Proteomes" id="UP000320799"/>
    </source>
</evidence>
<protein>
    <submittedName>
        <fullName evidence="2">Uncharacterized protein</fullName>
    </submittedName>
</protein>